<accession>C4V227</accession>
<dbReference type="HOGENOM" id="CLU_048702_0_0_9"/>
<proteinExistence type="predicted"/>
<name>C4V227_9FIRM</name>
<feature type="domain" description="AMMECR1" evidence="1">
    <location>
        <begin position="291"/>
        <end position="460"/>
    </location>
</feature>
<protein>
    <submittedName>
        <fullName evidence="2">Aromatic ring-opening dioxygenase, catalytic subunit LigB</fullName>
    </submittedName>
</protein>
<evidence type="ECO:0000313" key="2">
    <source>
        <dbReference type="EMBL" id="EEQ49158.1"/>
    </source>
</evidence>
<dbReference type="SUPFAM" id="SSF53213">
    <property type="entry name" value="LigB-like"/>
    <property type="match status" value="1"/>
</dbReference>
<evidence type="ECO:0000313" key="3">
    <source>
        <dbReference type="Proteomes" id="UP000005309"/>
    </source>
</evidence>
<dbReference type="OrthoDB" id="159752at2"/>
<reference evidence="2 3" key="1">
    <citation type="submission" date="2009-04" db="EMBL/GenBank/DDBJ databases">
        <authorList>
            <person name="Qin X."/>
            <person name="Bachman B."/>
            <person name="Battles P."/>
            <person name="Bell A."/>
            <person name="Bess C."/>
            <person name="Bickham C."/>
            <person name="Chaboub L."/>
            <person name="Chen D."/>
            <person name="Coyle M."/>
            <person name="Deiros D.R."/>
            <person name="Dinh H."/>
            <person name="Forbes L."/>
            <person name="Fowler G."/>
            <person name="Francisco L."/>
            <person name="Fu Q."/>
            <person name="Gubbala S."/>
            <person name="Hale W."/>
            <person name="Han Y."/>
            <person name="Hemphill L."/>
            <person name="Highlander S.K."/>
            <person name="Hirani K."/>
            <person name="Hogues M."/>
            <person name="Jackson L."/>
            <person name="Jakkamsetti A."/>
            <person name="Javaid M."/>
            <person name="Jiang H."/>
            <person name="Korchina V."/>
            <person name="Kovar C."/>
            <person name="Lara F."/>
            <person name="Lee S."/>
            <person name="Mata R."/>
            <person name="Mathew T."/>
            <person name="Moen C."/>
            <person name="Morales K."/>
            <person name="Munidasa M."/>
            <person name="Nazareth L."/>
            <person name="Ngo R."/>
            <person name="Nguyen L."/>
            <person name="Okwuonu G."/>
            <person name="Ongeri F."/>
            <person name="Patil S."/>
            <person name="Petrosino J."/>
            <person name="Pham C."/>
            <person name="Pham P."/>
            <person name="Pu L.-L."/>
            <person name="Puazo M."/>
            <person name="Raj R."/>
            <person name="Reid J."/>
            <person name="Rouhana J."/>
            <person name="Saada N."/>
            <person name="Shang Y."/>
            <person name="Simmons D."/>
            <person name="Thornton R."/>
            <person name="Warren J."/>
            <person name="Weissenberger G."/>
            <person name="Zhang J."/>
            <person name="Zhang L."/>
            <person name="Zhou C."/>
            <person name="Zhu D."/>
            <person name="Muzny D."/>
            <person name="Worley K."/>
            <person name="Gibbs R."/>
        </authorList>
    </citation>
    <scope>NUCLEOTIDE SEQUENCE [LARGE SCALE GENOMIC DNA]</scope>
    <source>
        <strain evidence="2 3">ATCC 43531</strain>
    </source>
</reference>
<dbReference type="Pfam" id="PF02900">
    <property type="entry name" value="LigB"/>
    <property type="match status" value="1"/>
</dbReference>
<dbReference type="STRING" id="638302.HMPREF0908_0474"/>
<dbReference type="PROSITE" id="PS51112">
    <property type="entry name" value="AMMECR1"/>
    <property type="match status" value="1"/>
</dbReference>
<sequence>MSIVAAYAVPHPPLLLPEVGQGEERKLQLTLNAYERAMKEAAELAPATVIVASPHTVMYADYFHIAPGEMASGDFAAFGAPDLRVMADYDEPFAKELAKAASAEGIAAGGVGGRGAALDHGVMVPLSFLETHTTDFRLVRVGISGLSPKEHYVFGRCIARVAEELGRRAVFFASGDLSHRLTPDAPRGFAPEGPRFDKACMKYLEEGDFLKLLRMDPAIYQPAAECALRGLWMLAGVLDARALKIKKLSYQGTTGVGYGLVSFKVTREDPRRSFVERYEMLERRAREERRATEDDYVRLARRAVETIVRTGKLPPVPAELPEEMTGRAGVYVTLTRDSAPRGTYGTFEPSAKNIADEITRNAAHAARNDTHVAPVTEEELDTLDITVDVLSEPELVDGADALDPKTYGIIAESRGRKGVMLPAAPGTETAEEQLRAARKKGGIPEDAEIRIWRFTSERHA</sequence>
<dbReference type="Pfam" id="PF01871">
    <property type="entry name" value="AMMECR1"/>
    <property type="match status" value="1"/>
</dbReference>
<evidence type="ECO:0000259" key="1">
    <source>
        <dbReference type="PROSITE" id="PS51112"/>
    </source>
</evidence>
<dbReference type="AlphaFoldDB" id="C4V227"/>
<dbReference type="eggNOG" id="COG3885">
    <property type="taxonomic scope" value="Bacteria"/>
</dbReference>
<dbReference type="NCBIfam" id="TIGR04336">
    <property type="entry name" value="AmmeMemoSam_B"/>
    <property type="match status" value="1"/>
</dbReference>
<dbReference type="Gene3D" id="3.30.700.20">
    <property type="entry name" value="Hypothetical protein ph0010, domain 1"/>
    <property type="match status" value="1"/>
</dbReference>
<keyword evidence="3" id="KW-1185">Reference proteome</keyword>
<dbReference type="RefSeq" id="WP_006690738.1">
    <property type="nucleotide sequence ID" value="NZ_GG694007.1"/>
</dbReference>
<keyword evidence="2" id="KW-0560">Oxidoreductase</keyword>
<dbReference type="GO" id="GO:0016702">
    <property type="term" value="F:oxidoreductase activity, acting on single donors with incorporation of molecular oxygen, incorporation of two atoms of oxygen"/>
    <property type="evidence" value="ECO:0007669"/>
    <property type="project" value="UniProtKB-ARBA"/>
</dbReference>
<dbReference type="InterPro" id="IPR036071">
    <property type="entry name" value="AMMECR1_dom_sf"/>
</dbReference>
<dbReference type="eggNOG" id="COG2078">
    <property type="taxonomic scope" value="Bacteria"/>
</dbReference>
<comment type="caution">
    <text evidence="2">The sequence shown here is derived from an EMBL/GenBank/DDBJ whole genome shotgun (WGS) entry which is preliminary data.</text>
</comment>
<organism evidence="2 3">
    <name type="scientific">Selenomonas flueggei ATCC 43531</name>
    <dbReference type="NCBI Taxonomy" id="638302"/>
    <lineage>
        <taxon>Bacteria</taxon>
        <taxon>Bacillati</taxon>
        <taxon>Bacillota</taxon>
        <taxon>Negativicutes</taxon>
        <taxon>Selenomonadales</taxon>
        <taxon>Selenomonadaceae</taxon>
        <taxon>Selenomonas</taxon>
    </lineage>
</organism>
<dbReference type="InterPro" id="IPR004183">
    <property type="entry name" value="Xdiol_dOase_suB"/>
</dbReference>
<dbReference type="InterPro" id="IPR027485">
    <property type="entry name" value="AMMECR1_N"/>
</dbReference>
<dbReference type="GO" id="GO:0008198">
    <property type="term" value="F:ferrous iron binding"/>
    <property type="evidence" value="ECO:0007669"/>
    <property type="project" value="InterPro"/>
</dbReference>
<dbReference type="Gene3D" id="3.40.830.10">
    <property type="entry name" value="LigB-like"/>
    <property type="match status" value="1"/>
</dbReference>
<dbReference type="Gene3D" id="3.30.1490.150">
    <property type="entry name" value="Hypothetical protein ph0010, domain 2"/>
    <property type="match status" value="1"/>
</dbReference>
<dbReference type="InterPro" id="IPR002733">
    <property type="entry name" value="AMMECR1_domain"/>
</dbReference>
<dbReference type="Proteomes" id="UP000005309">
    <property type="component" value="Unassembled WGS sequence"/>
</dbReference>
<keyword evidence="2" id="KW-0223">Dioxygenase</keyword>
<dbReference type="CDD" id="cd07951">
    <property type="entry name" value="ED_3B_N_AMMECR1"/>
    <property type="match status" value="1"/>
</dbReference>
<dbReference type="EMBL" id="ACLA01000006">
    <property type="protein sequence ID" value="EEQ49158.1"/>
    <property type="molecule type" value="Genomic_DNA"/>
</dbReference>
<dbReference type="SUPFAM" id="SSF143447">
    <property type="entry name" value="AMMECR1-like"/>
    <property type="match status" value="1"/>
</dbReference>
<gene>
    <name evidence="2" type="ORF">HMPREF0908_0474</name>
</gene>